<gene>
    <name evidence="1" type="ORF">DFP76_1137</name>
</gene>
<proteinExistence type="predicted"/>
<dbReference type="Pfam" id="PF10689">
    <property type="entry name" value="DUF2496"/>
    <property type="match status" value="1"/>
</dbReference>
<dbReference type="RefSeq" id="WP_113875675.1">
    <property type="nucleotide sequence ID" value="NZ_QNRF01000013.1"/>
</dbReference>
<organism evidence="1 2">
    <name type="scientific">Marinomonas aquiplantarum</name>
    <dbReference type="NCBI Taxonomy" id="491951"/>
    <lineage>
        <taxon>Bacteria</taxon>
        <taxon>Pseudomonadati</taxon>
        <taxon>Pseudomonadota</taxon>
        <taxon>Gammaproteobacteria</taxon>
        <taxon>Oceanospirillales</taxon>
        <taxon>Oceanospirillaceae</taxon>
        <taxon>Marinomonas</taxon>
    </lineage>
</organism>
<dbReference type="InterPro" id="IPR019630">
    <property type="entry name" value="DUF2496_YbaM-rel"/>
</dbReference>
<protein>
    <submittedName>
        <fullName evidence="1">Uncharacterized protein DUF2496</fullName>
    </submittedName>
</protein>
<dbReference type="Proteomes" id="UP000252086">
    <property type="component" value="Unassembled WGS sequence"/>
</dbReference>
<dbReference type="OrthoDB" id="6197868at2"/>
<reference evidence="1 2" key="1">
    <citation type="submission" date="2018-06" db="EMBL/GenBank/DDBJ databases">
        <title>Genomic Encyclopedia of Type Strains, Phase III (KMG-III): the genomes of soil and plant-associated and newly described type strains.</title>
        <authorList>
            <person name="Whitman W."/>
        </authorList>
    </citation>
    <scope>NUCLEOTIDE SEQUENCE [LARGE SCALE GENOMIC DNA]</scope>
    <source>
        <strain evidence="1 2">CECT 7732</strain>
    </source>
</reference>
<keyword evidence="2" id="KW-1185">Reference proteome</keyword>
<accession>A0A366CTB6</accession>
<dbReference type="AlphaFoldDB" id="A0A366CTB6"/>
<evidence type="ECO:0000313" key="1">
    <source>
        <dbReference type="EMBL" id="RBO79555.1"/>
    </source>
</evidence>
<sequence>MSLERAPNHVKLAVDLIELLETNAIAPDVAVEALRLVLKDFENKLDIAEQISDSESQ</sequence>
<name>A0A366CTB6_9GAMM</name>
<comment type="caution">
    <text evidence="1">The sequence shown here is derived from an EMBL/GenBank/DDBJ whole genome shotgun (WGS) entry which is preliminary data.</text>
</comment>
<evidence type="ECO:0000313" key="2">
    <source>
        <dbReference type="Proteomes" id="UP000252086"/>
    </source>
</evidence>
<dbReference type="EMBL" id="QNRF01000013">
    <property type="protein sequence ID" value="RBO79555.1"/>
    <property type="molecule type" value="Genomic_DNA"/>
</dbReference>